<organism evidence="1 2">
    <name type="scientific">Blattamonas nauphoetae</name>
    <dbReference type="NCBI Taxonomy" id="2049346"/>
    <lineage>
        <taxon>Eukaryota</taxon>
        <taxon>Metamonada</taxon>
        <taxon>Preaxostyla</taxon>
        <taxon>Oxymonadida</taxon>
        <taxon>Blattamonas</taxon>
    </lineage>
</organism>
<gene>
    <name evidence="1" type="ORF">BLNAU_22151</name>
</gene>
<evidence type="ECO:0000313" key="1">
    <source>
        <dbReference type="EMBL" id="KAK2942940.1"/>
    </source>
</evidence>
<reference evidence="1 2" key="1">
    <citation type="journal article" date="2022" name="bioRxiv">
        <title>Genomics of Preaxostyla Flagellates Illuminates Evolutionary Transitions and the Path Towards Mitochondrial Loss.</title>
        <authorList>
            <person name="Novak L.V.F."/>
            <person name="Treitli S.C."/>
            <person name="Pyrih J."/>
            <person name="Halakuc P."/>
            <person name="Pipaliya S.V."/>
            <person name="Vacek V."/>
            <person name="Brzon O."/>
            <person name="Soukal P."/>
            <person name="Eme L."/>
            <person name="Dacks J.B."/>
            <person name="Karnkowska A."/>
            <person name="Elias M."/>
            <person name="Hampl V."/>
        </authorList>
    </citation>
    <scope>NUCLEOTIDE SEQUENCE [LARGE SCALE GENOMIC DNA]</scope>
    <source>
        <strain evidence="1">NAU3</strain>
        <tissue evidence="1">Gut</tissue>
    </source>
</reference>
<dbReference type="Proteomes" id="UP001281761">
    <property type="component" value="Unassembled WGS sequence"/>
</dbReference>
<name>A0ABQ9WY62_9EUKA</name>
<proteinExistence type="predicted"/>
<protein>
    <submittedName>
        <fullName evidence="1">Uncharacterized protein</fullName>
    </submittedName>
</protein>
<keyword evidence="2" id="KW-1185">Reference proteome</keyword>
<evidence type="ECO:0000313" key="2">
    <source>
        <dbReference type="Proteomes" id="UP001281761"/>
    </source>
</evidence>
<sequence length="360" mass="41346">METNSFSNHSRSIDPFNRDATPLFLRIEPDRIETVAQSSEPFLSLVDFIKEGNKLDDKATEQACVLLKRVALQMKDRASTERILFGLVPTRDGSCSRFTESILPLITSPNKELVKATLSFLDRLVLCSATSEASFDFLATGFLTLLPQSFYEQDIHLLANSELSLISIVRAFMNFLHAHPKMSVCKERHISLDTFDQTFKHNFLHPIQPFLDFVYTNRRCIVDSKDSDNFTELLGDFFYYSQFPDELSQFVVTSSFVVAFTDTLVFFETNKLTKTLLQSLIDSVKNWKLANELNRSRDGRSGVRMREHPGLAKLRDEGVEDEMEAFLRRRVWEPFMDCIISTGGRMIDQSGGHIPYWRDM</sequence>
<dbReference type="EMBL" id="JARBJD010000373">
    <property type="protein sequence ID" value="KAK2942940.1"/>
    <property type="molecule type" value="Genomic_DNA"/>
</dbReference>
<accession>A0ABQ9WY62</accession>
<comment type="caution">
    <text evidence="1">The sequence shown here is derived from an EMBL/GenBank/DDBJ whole genome shotgun (WGS) entry which is preliminary data.</text>
</comment>